<evidence type="ECO:0000313" key="2">
    <source>
        <dbReference type="EMBL" id="SMP71464.1"/>
    </source>
</evidence>
<keyword evidence="3" id="KW-1185">Reference proteome</keyword>
<sequence>MSGAPPLLPAGFGDLEPFVSRWAVDGTARRAALRSASTVAEREAFFAAAGPRLDDALASLDAKAFAAYSPADQRLMDLMLSLAHVALAVEIQGPDEVRSAPWRDRMRIDRSTADEGVRPCSN</sequence>
<comment type="caution">
    <text evidence="2">The sequence shown here is derived from an EMBL/GenBank/DDBJ whole genome shotgun (WGS) entry which is preliminary data.</text>
</comment>
<feature type="region of interest" description="Disordered" evidence="1">
    <location>
        <begin position="102"/>
        <end position="122"/>
    </location>
</feature>
<name>A0ABY1QH76_9SPHN</name>
<protein>
    <submittedName>
        <fullName evidence="2">Uncharacterized protein</fullName>
    </submittedName>
</protein>
<evidence type="ECO:0000256" key="1">
    <source>
        <dbReference type="SAM" id="MobiDB-lite"/>
    </source>
</evidence>
<proteinExistence type="predicted"/>
<dbReference type="Proteomes" id="UP001157910">
    <property type="component" value="Unassembled WGS sequence"/>
</dbReference>
<dbReference type="EMBL" id="FXUI01000006">
    <property type="protein sequence ID" value="SMP71464.1"/>
    <property type="molecule type" value="Genomic_DNA"/>
</dbReference>
<evidence type="ECO:0000313" key="3">
    <source>
        <dbReference type="Proteomes" id="UP001157910"/>
    </source>
</evidence>
<gene>
    <name evidence="2" type="ORF">SAMN06296065_10612</name>
</gene>
<organism evidence="2 3">
    <name type="scientific">Novosphingobium panipatense</name>
    <dbReference type="NCBI Taxonomy" id="428991"/>
    <lineage>
        <taxon>Bacteria</taxon>
        <taxon>Pseudomonadati</taxon>
        <taxon>Pseudomonadota</taxon>
        <taxon>Alphaproteobacteria</taxon>
        <taxon>Sphingomonadales</taxon>
        <taxon>Sphingomonadaceae</taxon>
        <taxon>Novosphingobium</taxon>
    </lineage>
</organism>
<dbReference type="RefSeq" id="WP_283406256.1">
    <property type="nucleotide sequence ID" value="NZ_FXUI01000006.1"/>
</dbReference>
<reference evidence="2 3" key="1">
    <citation type="submission" date="2017-05" db="EMBL/GenBank/DDBJ databases">
        <authorList>
            <person name="Varghese N."/>
            <person name="Submissions S."/>
        </authorList>
    </citation>
    <scope>NUCLEOTIDE SEQUENCE [LARGE SCALE GENOMIC DNA]</scope>
    <source>
        <strain evidence="2 3">SM16</strain>
    </source>
</reference>
<accession>A0ABY1QH76</accession>